<name>X1JVY9_9ZZZZ</name>
<evidence type="ECO:0000313" key="4">
    <source>
        <dbReference type="EMBL" id="GAH85555.1"/>
    </source>
</evidence>
<feature type="domain" description="Nucleoside transporter/FeoB GTPase Gate" evidence="3">
    <location>
        <begin position="149"/>
        <end position="247"/>
    </location>
</feature>
<comment type="caution">
    <text evidence="4">The sequence shown here is derived from an EMBL/GenBank/DDBJ whole genome shotgun (WGS) entry which is preliminary data.</text>
</comment>
<dbReference type="GO" id="GO:0015093">
    <property type="term" value="F:ferrous iron transmembrane transporter activity"/>
    <property type="evidence" value="ECO:0007669"/>
    <property type="project" value="InterPro"/>
</dbReference>
<protein>
    <recommendedName>
        <fullName evidence="5">Nucleoside transporter/FeoB GTPase Gate domain-containing protein</fullName>
    </recommendedName>
</protein>
<dbReference type="PANTHER" id="PTHR43185:SF1">
    <property type="entry name" value="FE(2+) TRANSPORTER FEOB"/>
    <property type="match status" value="1"/>
</dbReference>
<accession>X1JVY9</accession>
<feature type="transmembrane region" description="Helical" evidence="1">
    <location>
        <begin position="29"/>
        <end position="49"/>
    </location>
</feature>
<reference evidence="4" key="1">
    <citation type="journal article" date="2014" name="Front. Microbiol.">
        <title>High frequency of phylogenetically diverse reductive dehalogenase-homologous genes in deep subseafloor sedimentary metagenomes.</title>
        <authorList>
            <person name="Kawai M."/>
            <person name="Futagami T."/>
            <person name="Toyoda A."/>
            <person name="Takaki Y."/>
            <person name="Nishi S."/>
            <person name="Hori S."/>
            <person name="Arai W."/>
            <person name="Tsubouchi T."/>
            <person name="Morono Y."/>
            <person name="Uchiyama I."/>
            <person name="Ito T."/>
            <person name="Fujiyama A."/>
            <person name="Inagaki F."/>
            <person name="Takami H."/>
        </authorList>
    </citation>
    <scope>NUCLEOTIDE SEQUENCE</scope>
    <source>
        <strain evidence="4">Expedition CK06-06</strain>
    </source>
</reference>
<dbReference type="PANTHER" id="PTHR43185">
    <property type="entry name" value="FERROUS IRON TRANSPORT PROTEIN B"/>
    <property type="match status" value="1"/>
</dbReference>
<feature type="non-terminal residue" evidence="4">
    <location>
        <position position="1"/>
    </location>
</feature>
<feature type="transmembrane region" description="Helical" evidence="1">
    <location>
        <begin position="61"/>
        <end position="83"/>
    </location>
</feature>
<evidence type="ECO:0008006" key="5">
    <source>
        <dbReference type="Google" id="ProtNLM"/>
    </source>
</evidence>
<dbReference type="InterPro" id="IPR011642">
    <property type="entry name" value="Gate_dom"/>
</dbReference>
<feature type="domain" description="Ferrous iron transport protein B C-terminal" evidence="2">
    <location>
        <begin position="93"/>
        <end position="143"/>
    </location>
</feature>
<gene>
    <name evidence="4" type="ORF">S03H2_56113</name>
</gene>
<organism evidence="4">
    <name type="scientific">marine sediment metagenome</name>
    <dbReference type="NCBI Taxonomy" id="412755"/>
    <lineage>
        <taxon>unclassified sequences</taxon>
        <taxon>metagenomes</taxon>
        <taxon>ecological metagenomes</taxon>
    </lineage>
</organism>
<keyword evidence="1" id="KW-0812">Transmembrane</keyword>
<dbReference type="Pfam" id="PF07664">
    <property type="entry name" value="FeoB_C"/>
    <property type="match status" value="1"/>
</dbReference>
<keyword evidence="1" id="KW-0472">Membrane</keyword>
<feature type="transmembrane region" description="Helical" evidence="1">
    <location>
        <begin position="89"/>
        <end position="110"/>
    </location>
</feature>
<dbReference type="AlphaFoldDB" id="X1JVY9"/>
<evidence type="ECO:0000256" key="1">
    <source>
        <dbReference type="SAM" id="Phobius"/>
    </source>
</evidence>
<dbReference type="InterPro" id="IPR050860">
    <property type="entry name" value="FeoB_GTPase"/>
</dbReference>
<feature type="transmembrane region" description="Helical" evidence="1">
    <location>
        <begin position="220"/>
        <end position="241"/>
    </location>
</feature>
<feature type="domain" description="Nucleoside transporter/FeoB GTPase Gate" evidence="3">
    <location>
        <begin position="2"/>
        <end position="86"/>
    </location>
</feature>
<feature type="non-terminal residue" evidence="4">
    <location>
        <position position="253"/>
    </location>
</feature>
<evidence type="ECO:0000259" key="3">
    <source>
        <dbReference type="Pfam" id="PF07670"/>
    </source>
</evidence>
<dbReference type="InterPro" id="IPR011640">
    <property type="entry name" value="Fe2_transport_prot_B_C"/>
</dbReference>
<dbReference type="EMBL" id="BARU01035888">
    <property type="protein sequence ID" value="GAH85555.1"/>
    <property type="molecule type" value="Genomic_DNA"/>
</dbReference>
<sequence length="253" mass="28114">YFVLSLLEDSGYLPRLAVFLDNIMHRIGLHGYAIIPTLLGLGCNVPGIMATRILETRTQRFITATLISIAVPCAALQAMIIGMVGDRGIWPLIAVYGTLFIVWFLIGIILRFTAKGLRPELLIEIPPYRLPSLRTLAAKVWMRISGFLKEALPIIIGAILVVNILYQFKLFEYLARFAEPVVTRMWGMPREAIAPLLLGILRKDVAIGMFAALGLTTRQLIIGSVMLSIFFPCIATFVVLFRELGIKDGLKSL</sequence>
<dbReference type="GO" id="GO:0005886">
    <property type="term" value="C:plasma membrane"/>
    <property type="evidence" value="ECO:0007669"/>
    <property type="project" value="TreeGrafter"/>
</dbReference>
<keyword evidence="1" id="KW-1133">Transmembrane helix</keyword>
<evidence type="ECO:0000259" key="2">
    <source>
        <dbReference type="Pfam" id="PF07664"/>
    </source>
</evidence>
<proteinExistence type="predicted"/>
<dbReference type="Pfam" id="PF07670">
    <property type="entry name" value="Gate"/>
    <property type="match status" value="2"/>
</dbReference>
<feature type="transmembrane region" description="Helical" evidence="1">
    <location>
        <begin position="151"/>
        <end position="168"/>
    </location>
</feature>